<proteinExistence type="predicted"/>
<dbReference type="InterPro" id="IPR007312">
    <property type="entry name" value="Phosphoesterase"/>
</dbReference>
<dbReference type="InterPro" id="IPR017850">
    <property type="entry name" value="Alkaline_phosphatase_core_sf"/>
</dbReference>
<evidence type="ECO:0000313" key="4">
    <source>
        <dbReference type="EMBL" id="MBO2451673.1"/>
    </source>
</evidence>
<dbReference type="PANTHER" id="PTHR31956:SF1">
    <property type="entry name" value="NON-SPECIFIC PHOSPHOLIPASE C1"/>
    <property type="match status" value="1"/>
</dbReference>
<gene>
    <name evidence="4" type="ORF">J4573_31600</name>
</gene>
<feature type="chain" id="PRO_5039490293" evidence="3">
    <location>
        <begin position="29"/>
        <end position="543"/>
    </location>
</feature>
<accession>A0A939T698</accession>
<dbReference type="AlphaFoldDB" id="A0A939T698"/>
<evidence type="ECO:0000256" key="3">
    <source>
        <dbReference type="SAM" id="SignalP"/>
    </source>
</evidence>
<dbReference type="EMBL" id="JAGEOJ010000014">
    <property type="protein sequence ID" value="MBO2451673.1"/>
    <property type="molecule type" value="Genomic_DNA"/>
</dbReference>
<dbReference type="PANTHER" id="PTHR31956">
    <property type="entry name" value="NON-SPECIFIC PHOSPHOLIPASE C4-RELATED"/>
    <property type="match status" value="1"/>
</dbReference>
<organism evidence="4 5">
    <name type="scientific">Actinomadura barringtoniae</name>
    <dbReference type="NCBI Taxonomy" id="1427535"/>
    <lineage>
        <taxon>Bacteria</taxon>
        <taxon>Bacillati</taxon>
        <taxon>Actinomycetota</taxon>
        <taxon>Actinomycetes</taxon>
        <taxon>Streptosporangiales</taxon>
        <taxon>Thermomonosporaceae</taxon>
        <taxon>Actinomadura</taxon>
    </lineage>
</organism>
<evidence type="ECO:0000313" key="5">
    <source>
        <dbReference type="Proteomes" id="UP000669179"/>
    </source>
</evidence>
<keyword evidence="2" id="KW-0843">Virulence</keyword>
<protein>
    <submittedName>
        <fullName evidence="4">Alkaline phosphatase family protein</fullName>
    </submittedName>
</protein>
<keyword evidence="5" id="KW-1185">Reference proteome</keyword>
<comment type="caution">
    <text evidence="4">The sequence shown here is derived from an EMBL/GenBank/DDBJ whole genome shotgun (WGS) entry which is preliminary data.</text>
</comment>
<evidence type="ECO:0000256" key="1">
    <source>
        <dbReference type="ARBA" id="ARBA00022801"/>
    </source>
</evidence>
<keyword evidence="3" id="KW-0732">Signal</keyword>
<sequence length="543" mass="58427">MKWTTPLKWTGRSRAIAAASVVAAGALAAAAIPSWGGGGSEGVSLIAAYTPTSTATPIKHVVVIFGENISYDHYFATYPKAANTDGTTFKAAHHTPRANGLSKKLLKHNPNQYNPARLTHEQALTCDQDHSYAHEQKAVNAGKMDKFVENTGRDKCTGQPVIYGAPGLVMDYYDGNTVTGMWNYAQHYAMSDNSWDTIFGPSSPGAINLVSGQTHGIYAVDPVTHKKVTDPTVVQSPDKDGVGTMINDPQPAFDDCSAQNHTAKNNLGVLTGKNVGDLLNAKRVTWGWFQGGFRPTGQQNGYAVCGAAHTNVGGNSVTDYIPHHEPFQYYKSTANEKHLPPSSTAAIGSTDQANHQYDLTDFDSALSAGRLPAVSFLKAGAYQDGHAGYSDPLDEQAFVANYVNKLQKSPEWKSTAVVLAYDDSDGWYDHAKPKITNGSADAAVDDSALCGKAKAAGGYQDRCGPSQRLPMIVISPYSKVNHVDHHYQEQTSVLSFIESNWRLGRIGDASFDVRGGDLSRLFDFRRPRAGKLILDPKTGAPSS</sequence>
<feature type="signal peptide" evidence="3">
    <location>
        <begin position="1"/>
        <end position="28"/>
    </location>
</feature>
<dbReference type="GO" id="GO:0042578">
    <property type="term" value="F:phosphoric ester hydrolase activity"/>
    <property type="evidence" value="ECO:0007669"/>
    <property type="project" value="UniProtKB-ARBA"/>
</dbReference>
<dbReference type="RefSeq" id="WP_208259586.1">
    <property type="nucleotide sequence ID" value="NZ_JAGEOJ010000014.1"/>
</dbReference>
<dbReference type="Pfam" id="PF04185">
    <property type="entry name" value="Phosphoesterase"/>
    <property type="match status" value="1"/>
</dbReference>
<name>A0A939T698_9ACTN</name>
<reference evidence="4" key="1">
    <citation type="submission" date="2021-03" db="EMBL/GenBank/DDBJ databases">
        <authorList>
            <person name="Kanchanasin P."/>
            <person name="Saeng-In P."/>
            <person name="Phongsopitanun W."/>
            <person name="Yuki M."/>
            <person name="Kudo T."/>
            <person name="Ohkuma M."/>
            <person name="Tanasupawat S."/>
        </authorList>
    </citation>
    <scope>NUCLEOTIDE SEQUENCE</scope>
    <source>
        <strain evidence="4">GKU 128</strain>
    </source>
</reference>
<keyword evidence="1" id="KW-0378">Hydrolase</keyword>
<evidence type="ECO:0000256" key="2">
    <source>
        <dbReference type="ARBA" id="ARBA00023026"/>
    </source>
</evidence>
<dbReference type="Gene3D" id="3.40.720.10">
    <property type="entry name" value="Alkaline Phosphatase, subunit A"/>
    <property type="match status" value="1"/>
</dbReference>
<dbReference type="Proteomes" id="UP000669179">
    <property type="component" value="Unassembled WGS sequence"/>
</dbReference>
<dbReference type="CDD" id="cd16013">
    <property type="entry name" value="AcpA"/>
    <property type="match status" value="1"/>
</dbReference>